<accession>A0A8J5XXV9</accession>
<proteinExistence type="predicted"/>
<dbReference type="OrthoDB" id="10655827at2759"/>
<dbReference type="GO" id="GO:0005509">
    <property type="term" value="F:calcium ion binding"/>
    <property type="evidence" value="ECO:0007669"/>
    <property type="project" value="InterPro"/>
</dbReference>
<dbReference type="PROSITE" id="PS50222">
    <property type="entry name" value="EF_HAND_2"/>
    <property type="match status" value="1"/>
</dbReference>
<dbReference type="EMBL" id="JAGTXO010000001">
    <property type="protein sequence ID" value="KAG8471046.1"/>
    <property type="molecule type" value="Genomic_DNA"/>
</dbReference>
<keyword evidence="2" id="KW-0472">Membrane</keyword>
<keyword evidence="6" id="KW-1185">Reference proteome</keyword>
<keyword evidence="2" id="KW-0812">Transmembrane</keyword>
<gene>
    <name evidence="5" type="ORF">KFE25_009467</name>
</gene>
<protein>
    <recommendedName>
        <fullName evidence="4">EF-hand domain-containing protein</fullName>
    </recommendedName>
</protein>
<reference evidence="5" key="1">
    <citation type="submission" date="2021-05" db="EMBL/GenBank/DDBJ databases">
        <title>The genome of the haptophyte Pavlova lutheri (Diacronema luteri, Pavlovales) - a model for lipid biosynthesis in eukaryotic algae.</title>
        <authorList>
            <person name="Hulatt C.J."/>
            <person name="Posewitz M.C."/>
        </authorList>
    </citation>
    <scope>NUCLEOTIDE SEQUENCE</scope>
    <source>
        <strain evidence="5">NIVA-4/92</strain>
    </source>
</reference>
<dbReference type="PROSITE" id="PS00018">
    <property type="entry name" value="EF_HAND_1"/>
    <property type="match status" value="1"/>
</dbReference>
<feature type="signal peptide" evidence="3">
    <location>
        <begin position="1"/>
        <end position="24"/>
    </location>
</feature>
<organism evidence="5 6">
    <name type="scientific">Diacronema lutheri</name>
    <name type="common">Unicellular marine alga</name>
    <name type="synonym">Monochrysis lutheri</name>
    <dbReference type="NCBI Taxonomy" id="2081491"/>
    <lineage>
        <taxon>Eukaryota</taxon>
        <taxon>Haptista</taxon>
        <taxon>Haptophyta</taxon>
        <taxon>Pavlovophyceae</taxon>
        <taxon>Pavlovales</taxon>
        <taxon>Pavlovaceae</taxon>
        <taxon>Diacronema</taxon>
    </lineage>
</organism>
<dbReference type="Proteomes" id="UP000751190">
    <property type="component" value="Unassembled WGS sequence"/>
</dbReference>
<feature type="transmembrane region" description="Helical" evidence="2">
    <location>
        <begin position="877"/>
        <end position="901"/>
    </location>
</feature>
<evidence type="ECO:0000313" key="6">
    <source>
        <dbReference type="Proteomes" id="UP000751190"/>
    </source>
</evidence>
<keyword evidence="3" id="KW-0732">Signal</keyword>
<sequence length="951" mass="97656">MRVDVLALVLVLTALALAAGAADATRACTADEYTAEQFAQWDSSGDGLISAAEVEASIAAILGLDDLAQFPPLRANVRAQYRMLDTTEPPDGLDATEFAAAAWVRCGHSCQCTAEPNTVGPHGSADAPTRPSARRLGSEGVALPGSTGVPGLWHEIASLDGDLAGAVQQMTLFNSNQLRATVKVWLENKLAALVADVHGMSSDVLESVICGGVGQCNAIQLQIISGVGGLFGAFIDLPAVFLARIVMYVVPSFSLVQTLHTRGSLSAQVPSIDVGPVEGVPTGGQAGSNALLDIVVLLHVVPGADATINRFLTRTAALPMWPAVALAHLAQDGGFELDFSIARVISSPGSIARGAPVLDVALESELTAVATAYEEVFEFDDLDVDGIYDAGEPIGTSFKLGEIAWEPITHTTSDGSCMTQTDLSLLDVGTLRALCSTRGLPMCASPGVEHAELVAYLEANPVGCSVDVQSSVLLIVESRTAVLPQHPDFAFSVQFVTSTRPLQNAEGTIVAPNRAKVSVEIQNFPFTLPTRPRLAIKTAHAGAAPRVDMRVLGSLGLDVPFDLSGIDLSLLDSIGTFPGLPSFPSLPSLPSFPAWPVNGSANAPAAGGGASSGLPGWIPSMPDWRPWSAEHAAPSQGRLLADAARADGAGHPVARAAGAAAALSGVSSRLVASQPNSIEVNRDGSVGATSVYSAAAAAAVLADPSLIERARALFGGDIVATLLANASLSPLPGRAFAAAAYSTWDEHVVVEANGTRRSVRASALGTAGVDIGSIGGLAASFFAGVNATASKQFISFDTNSDYILWDPAVGIGERPEWRKARADAAAGPPSPRPGDGDANAAPARSDGSSAPPAGDDGVAPGGGRVRAAEPVAHGGGFGAWLIANVSIAVVVALLVVLAALITYKARHLVAKAAKREASHSPPARLHSIPTAGAQPRLEPVAKREHVVVMRI</sequence>
<feature type="region of interest" description="Disordered" evidence="1">
    <location>
        <begin position="819"/>
        <end position="865"/>
    </location>
</feature>
<evidence type="ECO:0000256" key="1">
    <source>
        <dbReference type="SAM" id="MobiDB-lite"/>
    </source>
</evidence>
<comment type="caution">
    <text evidence="5">The sequence shown here is derived from an EMBL/GenBank/DDBJ whole genome shotgun (WGS) entry which is preliminary data.</text>
</comment>
<name>A0A8J5XXV9_DIALT</name>
<keyword evidence="2" id="KW-1133">Transmembrane helix</keyword>
<feature type="region of interest" description="Disordered" evidence="1">
    <location>
        <begin position="116"/>
        <end position="140"/>
    </location>
</feature>
<evidence type="ECO:0000256" key="2">
    <source>
        <dbReference type="SAM" id="Phobius"/>
    </source>
</evidence>
<dbReference type="InterPro" id="IPR018247">
    <property type="entry name" value="EF_Hand_1_Ca_BS"/>
</dbReference>
<feature type="chain" id="PRO_5035319574" description="EF-hand domain-containing protein" evidence="3">
    <location>
        <begin position="25"/>
        <end position="951"/>
    </location>
</feature>
<dbReference type="AlphaFoldDB" id="A0A8J5XXV9"/>
<evidence type="ECO:0000256" key="3">
    <source>
        <dbReference type="SAM" id="SignalP"/>
    </source>
</evidence>
<feature type="domain" description="EF-hand" evidence="4">
    <location>
        <begin position="29"/>
        <end position="64"/>
    </location>
</feature>
<evidence type="ECO:0000259" key="4">
    <source>
        <dbReference type="PROSITE" id="PS50222"/>
    </source>
</evidence>
<evidence type="ECO:0000313" key="5">
    <source>
        <dbReference type="EMBL" id="KAG8471046.1"/>
    </source>
</evidence>
<dbReference type="InterPro" id="IPR002048">
    <property type="entry name" value="EF_hand_dom"/>
</dbReference>